<dbReference type="NCBIfam" id="NF001503">
    <property type="entry name" value="PRK00349.1"/>
    <property type="match status" value="1"/>
</dbReference>
<dbReference type="GO" id="GO:0004518">
    <property type="term" value="F:nuclease activity"/>
    <property type="evidence" value="ECO:0007669"/>
    <property type="project" value="UniProtKB-KW"/>
</dbReference>
<dbReference type="GO" id="GO:0003677">
    <property type="term" value="F:DNA binding"/>
    <property type="evidence" value="ECO:0007669"/>
    <property type="project" value="UniProtKB-KW"/>
</dbReference>
<evidence type="ECO:0000256" key="2">
    <source>
        <dbReference type="ARBA" id="ARBA00022490"/>
    </source>
</evidence>
<dbReference type="PANTHER" id="PTHR43152:SF1">
    <property type="entry name" value="UVRA PROTEIN"/>
    <property type="match status" value="1"/>
</dbReference>
<evidence type="ECO:0000256" key="8">
    <source>
        <dbReference type="ARBA" id="ARBA00022771"/>
    </source>
</evidence>
<dbReference type="GO" id="GO:0006289">
    <property type="term" value="P:nucleotide-excision repair"/>
    <property type="evidence" value="ECO:0007669"/>
    <property type="project" value="InterPro"/>
</dbReference>
<dbReference type="InterPro" id="IPR004602">
    <property type="entry name" value="UvrA"/>
</dbReference>
<dbReference type="Pfam" id="PF17755">
    <property type="entry name" value="UvrA_DNA-bind"/>
    <property type="match status" value="1"/>
</dbReference>
<keyword evidence="8" id="KW-0863">Zinc-finger</keyword>
<dbReference type="Gene3D" id="1.10.8.280">
    <property type="entry name" value="ABC transporter ATPase domain-like"/>
    <property type="match status" value="1"/>
</dbReference>
<dbReference type="PANTHER" id="PTHR43152">
    <property type="entry name" value="UVRABC SYSTEM PROTEIN A"/>
    <property type="match status" value="1"/>
</dbReference>
<keyword evidence="9" id="KW-0862">Zinc</keyword>
<evidence type="ECO:0000256" key="5">
    <source>
        <dbReference type="ARBA" id="ARBA00022741"/>
    </source>
</evidence>
<dbReference type="EMBL" id="QKMR01000019">
    <property type="protein sequence ID" value="PYG86584.1"/>
    <property type="molecule type" value="Genomic_DNA"/>
</dbReference>
<dbReference type="InterPro" id="IPR002931">
    <property type="entry name" value="Transglutaminase-like"/>
</dbReference>
<dbReference type="Gene3D" id="3.10.620.30">
    <property type="match status" value="1"/>
</dbReference>
<dbReference type="NCBIfam" id="TIGR00630">
    <property type="entry name" value="uvra"/>
    <property type="match status" value="1"/>
</dbReference>
<keyword evidence="12" id="KW-0238">DNA-binding</keyword>
<dbReference type="PROSITE" id="PS00211">
    <property type="entry name" value="ABC_TRANSPORTER_1"/>
    <property type="match status" value="1"/>
</dbReference>
<evidence type="ECO:0000256" key="10">
    <source>
        <dbReference type="ARBA" id="ARBA00022840"/>
    </source>
</evidence>
<comment type="similarity">
    <text evidence="14">Belongs to the ABC transporter superfamily. UvrA family.</text>
</comment>
<keyword evidence="2" id="KW-0963">Cytoplasm</keyword>
<feature type="domain" description="ABC transporter" evidence="17">
    <location>
        <begin position="945"/>
        <end position="1275"/>
    </location>
</feature>
<dbReference type="Pfam" id="PF01841">
    <property type="entry name" value="Transglut_core"/>
    <property type="match status" value="1"/>
</dbReference>
<keyword evidence="11" id="KW-0267">Excision nuclease</keyword>
<gene>
    <name evidence="18" type="ORF">LY28_02925</name>
</gene>
<keyword evidence="13" id="KW-0234">DNA repair</keyword>
<evidence type="ECO:0000256" key="14">
    <source>
        <dbReference type="ARBA" id="ARBA00038000"/>
    </source>
</evidence>
<dbReference type="Pfam" id="PF17760">
    <property type="entry name" value="UvrA_inter"/>
    <property type="match status" value="1"/>
</dbReference>
<dbReference type="GO" id="GO:0008270">
    <property type="term" value="F:zinc ion binding"/>
    <property type="evidence" value="ECO:0007669"/>
    <property type="project" value="UniProtKB-KW"/>
</dbReference>
<evidence type="ECO:0000256" key="6">
    <source>
        <dbReference type="ARBA" id="ARBA00022763"/>
    </source>
</evidence>
<keyword evidence="4" id="KW-0677">Repeat</keyword>
<keyword evidence="19" id="KW-1185">Reference proteome</keyword>
<dbReference type="Gene3D" id="3.30.1490.20">
    <property type="entry name" value="ATP-grasp fold, A domain"/>
    <property type="match status" value="1"/>
</dbReference>
<evidence type="ECO:0000256" key="7">
    <source>
        <dbReference type="ARBA" id="ARBA00022769"/>
    </source>
</evidence>
<name>A0A318XHT8_9FIRM</name>
<sequence>MNNYQINIKMKNFYQSHSIITEPLNLSYLFDDVPKEPRIICETLHRFMINSEYPDLYGIKMPNQRKDEIYLLFVSKMLERVLQINESDLFTERKPFERLFANSRDFAVVLCSILRSKGVPSRVLCGFSSYTSQDSFCPSHWICEYWHEEAGRWVKVDASIDHVLQDYLHMDFDPCDIPEDKYYKSEDVWIGCANKQLDDSMFGYDNNSGLGFIRSNLIRNFVSLNKYEVLPWDNLWGFRSRKDITKTEHDKLDDISRVTAGNSDTFNELRTLFETDSSLYAPVRTKLDVRDNNSLDVEYTDDNSSLTIMELNTVKARDFKPKQSEEIKLDTDKILIEGAAQHNLKNINISIPKNKLVVFTGVSGSGKSTLVFDTIFAEAQRRFVVGLSPYIRRYMEKTEKPKVDFIYGLSPSIAIEQKTLGNNPRSTVGTITEISDYLRLMYSRIGTPKCMKCGTNICPQTPREIASTLYNNLVLGEEFSLFAPLIINYSGDWSYILEKIQIENISYLRINGKVEKIDQIRPSAGNEKVSVDLVGDTFKIPEDKSNEVAFIEQLTEHIRTLLKDGRGTLTVERSNGERLLFATNLLCPRCHSSFPEMSSQHFSFNTPLGMCPECGGLGVKQSMEVELLLEDENLSIMDGAIRWFGNLRDTNKTTWPTGPLEPIFNHYDLDIETPWKDLPEWFHKIIFYGSGEEKIKYQSTLGLKETLKPVKGLIPELTRLYYESETENSIKKYRQYMRTVPCQACNGTKLCKEARSVKLRGRTISEIYSLSIDEVLKWVIEVSEYIDDNLLKIGEELITEVYNRLKFLVDVGLHYLTLNRTAPTLSGGEGQRVRLASQLSSGMVGVIYVLDEPSIGLHPHNLINLIKTLMKLRSQDNTVLVVEHEDEIIRNADWIVDIGPKAGILGGKVVAQGTPEEVMNNPASITGKYLSGELKLAVQEKYSERKLTDKWLVLKGAKHNNLKNVTARIPVRAFTCITGVSGSGKSSLIGKTLEPLLEKLLNKSDVEIGEYEEITGYDYFENVINVSQAPIGRTPRSNPATYTDLFNKIRKVFASTDSAKSKGLTQEHFSFNSNKGRCEVCEGQGQIKIEMHFLADVWIPCTECNGKRFKSDILSVKYKGKSIADVLDMDVNEALELFSNNRDIVKILQTFCDVGLEYIKLGQSATTLSGGEAQRVKLAKELSRKTNGKMVYILDEPTTGLHFADIQYLLNILHRLITQGHTVIVVEHNLDVIKSADWVIDLGPEGGKEGGEIIAQCSPEELVNYERSYTGQALKKAFQAEINN</sequence>
<dbReference type="InterPro" id="IPR003439">
    <property type="entry name" value="ABC_transporter-like_ATP-bd"/>
</dbReference>
<evidence type="ECO:0000313" key="18">
    <source>
        <dbReference type="EMBL" id="PYG86584.1"/>
    </source>
</evidence>
<keyword evidence="3" id="KW-0479">Metal-binding</keyword>
<dbReference type="InterPro" id="IPR027417">
    <property type="entry name" value="P-loop_NTPase"/>
</dbReference>
<dbReference type="PROSITE" id="PS50893">
    <property type="entry name" value="ABC_TRANSPORTER_2"/>
    <property type="match status" value="1"/>
</dbReference>
<comment type="caution">
    <text evidence="18">The sequence shown here is derived from an EMBL/GenBank/DDBJ whole genome shotgun (WGS) entry which is preliminary data.</text>
</comment>
<reference evidence="18 19" key="1">
    <citation type="submission" date="2018-06" db="EMBL/GenBank/DDBJ databases">
        <title>Genomic Encyclopedia of Type Strains, Phase I: the one thousand microbial genomes (KMG-I) project.</title>
        <authorList>
            <person name="Kyrpides N."/>
        </authorList>
    </citation>
    <scope>NUCLEOTIDE SEQUENCE [LARGE SCALE GENOMIC DNA]</scope>
    <source>
        <strain evidence="18 19">DSM 19573</strain>
    </source>
</reference>
<dbReference type="Pfam" id="PF00005">
    <property type="entry name" value="ABC_tran"/>
    <property type="match status" value="1"/>
</dbReference>
<dbReference type="GO" id="GO:0009380">
    <property type="term" value="C:excinuclease repair complex"/>
    <property type="evidence" value="ECO:0007669"/>
    <property type="project" value="InterPro"/>
</dbReference>
<dbReference type="Proteomes" id="UP000248132">
    <property type="component" value="Unassembled WGS sequence"/>
</dbReference>
<evidence type="ECO:0000256" key="3">
    <source>
        <dbReference type="ARBA" id="ARBA00022723"/>
    </source>
</evidence>
<comment type="subcellular location">
    <subcellularLocation>
        <location evidence="1">Cytoplasm</location>
    </subcellularLocation>
</comment>
<organism evidence="18 19">
    <name type="scientific">Ruminiclostridium sufflavum DSM 19573</name>
    <dbReference type="NCBI Taxonomy" id="1121337"/>
    <lineage>
        <taxon>Bacteria</taxon>
        <taxon>Bacillati</taxon>
        <taxon>Bacillota</taxon>
        <taxon>Clostridia</taxon>
        <taxon>Eubacteriales</taxon>
        <taxon>Oscillospiraceae</taxon>
        <taxon>Ruminiclostridium</taxon>
    </lineage>
</organism>
<dbReference type="RefSeq" id="WP_207658114.1">
    <property type="nucleotide sequence ID" value="NZ_QKMR01000019.1"/>
</dbReference>
<evidence type="ECO:0000256" key="15">
    <source>
        <dbReference type="ARBA" id="ARBA00039316"/>
    </source>
</evidence>
<evidence type="ECO:0000256" key="12">
    <source>
        <dbReference type="ARBA" id="ARBA00023125"/>
    </source>
</evidence>
<dbReference type="InterPro" id="IPR038765">
    <property type="entry name" value="Papain-like_cys_pep_sf"/>
</dbReference>
<dbReference type="GO" id="GO:0016887">
    <property type="term" value="F:ATP hydrolysis activity"/>
    <property type="evidence" value="ECO:0007669"/>
    <property type="project" value="InterPro"/>
</dbReference>
<keyword evidence="10" id="KW-0067">ATP-binding</keyword>
<protein>
    <recommendedName>
        <fullName evidence="15">UvrABC system protein A</fullName>
    </recommendedName>
    <alternativeName>
        <fullName evidence="16">Excinuclease ABC subunit A</fullName>
    </alternativeName>
</protein>
<dbReference type="InterPro" id="IPR013815">
    <property type="entry name" value="ATP_grasp_subdomain_1"/>
</dbReference>
<accession>A0A318XHT8</accession>
<dbReference type="Gene3D" id="3.40.50.300">
    <property type="entry name" value="P-loop containing nucleotide triphosphate hydrolases"/>
    <property type="match status" value="2"/>
</dbReference>
<dbReference type="GO" id="GO:0005737">
    <property type="term" value="C:cytoplasm"/>
    <property type="evidence" value="ECO:0007669"/>
    <property type="project" value="UniProtKB-SubCell"/>
</dbReference>
<evidence type="ECO:0000313" key="19">
    <source>
        <dbReference type="Proteomes" id="UP000248132"/>
    </source>
</evidence>
<evidence type="ECO:0000259" key="17">
    <source>
        <dbReference type="PROSITE" id="PS50893"/>
    </source>
</evidence>
<dbReference type="SMART" id="SM00460">
    <property type="entry name" value="TGc"/>
    <property type="match status" value="1"/>
</dbReference>
<proteinExistence type="inferred from homology"/>
<keyword evidence="6" id="KW-0227">DNA damage</keyword>
<dbReference type="InterPro" id="IPR041552">
    <property type="entry name" value="UvrA_DNA-bd"/>
</dbReference>
<dbReference type="GO" id="GO:0005524">
    <property type="term" value="F:ATP binding"/>
    <property type="evidence" value="ECO:0007669"/>
    <property type="project" value="UniProtKB-KW"/>
</dbReference>
<evidence type="ECO:0000256" key="11">
    <source>
        <dbReference type="ARBA" id="ARBA00022881"/>
    </source>
</evidence>
<dbReference type="SUPFAM" id="SSF52540">
    <property type="entry name" value="P-loop containing nucleoside triphosphate hydrolases"/>
    <property type="match status" value="2"/>
</dbReference>
<dbReference type="SUPFAM" id="SSF54001">
    <property type="entry name" value="Cysteine proteinases"/>
    <property type="match status" value="1"/>
</dbReference>
<dbReference type="InterPro" id="IPR041102">
    <property type="entry name" value="UvrA_inter"/>
</dbReference>
<keyword evidence="7" id="KW-0228">DNA excision</keyword>
<dbReference type="InterPro" id="IPR017871">
    <property type="entry name" value="ABC_transporter-like_CS"/>
</dbReference>
<dbReference type="Gene3D" id="1.20.1580.10">
    <property type="entry name" value="ABC transporter ATPase like domain"/>
    <property type="match status" value="2"/>
</dbReference>
<evidence type="ECO:0000256" key="13">
    <source>
        <dbReference type="ARBA" id="ARBA00023204"/>
    </source>
</evidence>
<evidence type="ECO:0000256" key="4">
    <source>
        <dbReference type="ARBA" id="ARBA00022737"/>
    </source>
</evidence>
<evidence type="ECO:0000256" key="1">
    <source>
        <dbReference type="ARBA" id="ARBA00004496"/>
    </source>
</evidence>
<keyword evidence="5" id="KW-0547">Nucleotide-binding</keyword>
<evidence type="ECO:0000256" key="16">
    <source>
        <dbReference type="ARBA" id="ARBA00042156"/>
    </source>
</evidence>
<evidence type="ECO:0000256" key="9">
    <source>
        <dbReference type="ARBA" id="ARBA00022833"/>
    </source>
</evidence>